<feature type="domain" description="DUF4283" evidence="1">
    <location>
        <begin position="55"/>
        <end position="102"/>
    </location>
</feature>
<evidence type="ECO:0000259" key="1">
    <source>
        <dbReference type="Pfam" id="PF14111"/>
    </source>
</evidence>
<dbReference type="AlphaFoldDB" id="A0AAV2E3N9"/>
<dbReference type="InterPro" id="IPR025558">
    <property type="entry name" value="DUF4283"/>
</dbReference>
<evidence type="ECO:0000313" key="2">
    <source>
        <dbReference type="EMBL" id="CAL1380490.1"/>
    </source>
</evidence>
<name>A0AAV2E3N9_9ROSI</name>
<dbReference type="Proteomes" id="UP001497516">
    <property type="component" value="Chromosome 4"/>
</dbReference>
<keyword evidence="3" id="KW-1185">Reference proteome</keyword>
<reference evidence="2 3" key="1">
    <citation type="submission" date="2024-04" db="EMBL/GenBank/DDBJ databases">
        <authorList>
            <person name="Fracassetti M."/>
        </authorList>
    </citation>
    <scope>NUCLEOTIDE SEQUENCE [LARGE SCALE GENOMIC DNA]</scope>
</reference>
<sequence>MALSYANVVARDSKEATQKNDTWTPVGEHDLITGSFNGEPELRISSGFKEKLCVSWQRTLVVRVLGLNISFLTFCNKIRNLWRPTRAMEIMALGHECFLIKLVMMLITSEHLQKARG</sequence>
<organism evidence="2 3">
    <name type="scientific">Linum trigynum</name>
    <dbReference type="NCBI Taxonomy" id="586398"/>
    <lineage>
        <taxon>Eukaryota</taxon>
        <taxon>Viridiplantae</taxon>
        <taxon>Streptophyta</taxon>
        <taxon>Embryophyta</taxon>
        <taxon>Tracheophyta</taxon>
        <taxon>Spermatophyta</taxon>
        <taxon>Magnoliopsida</taxon>
        <taxon>eudicotyledons</taxon>
        <taxon>Gunneridae</taxon>
        <taxon>Pentapetalae</taxon>
        <taxon>rosids</taxon>
        <taxon>fabids</taxon>
        <taxon>Malpighiales</taxon>
        <taxon>Linaceae</taxon>
        <taxon>Linum</taxon>
    </lineage>
</organism>
<gene>
    <name evidence="2" type="ORF">LTRI10_LOCUS21930</name>
</gene>
<dbReference type="EMBL" id="OZ034817">
    <property type="protein sequence ID" value="CAL1380490.1"/>
    <property type="molecule type" value="Genomic_DNA"/>
</dbReference>
<evidence type="ECO:0000313" key="3">
    <source>
        <dbReference type="Proteomes" id="UP001497516"/>
    </source>
</evidence>
<proteinExistence type="predicted"/>
<dbReference type="Pfam" id="PF14111">
    <property type="entry name" value="DUF4283"/>
    <property type="match status" value="1"/>
</dbReference>
<accession>A0AAV2E3N9</accession>
<protein>
    <recommendedName>
        <fullName evidence="1">DUF4283 domain-containing protein</fullName>
    </recommendedName>
</protein>